<dbReference type="OrthoDB" id="5996503at2"/>
<evidence type="ECO:0008006" key="3">
    <source>
        <dbReference type="Google" id="ProtNLM"/>
    </source>
</evidence>
<accession>C7Q5T5</accession>
<keyword evidence="2" id="KW-1185">Reference proteome</keyword>
<dbReference type="KEGG" id="cai:Caci_1106"/>
<name>C7Q5T5_CATAD</name>
<gene>
    <name evidence="1" type="ordered locus">Caci_1106</name>
</gene>
<dbReference type="InParanoid" id="C7Q5T5"/>
<protein>
    <recommendedName>
        <fullName evidence="3">SHOCT domain-containing protein</fullName>
    </recommendedName>
</protein>
<dbReference type="EMBL" id="CP001700">
    <property type="protein sequence ID" value="ACU70032.1"/>
    <property type="molecule type" value="Genomic_DNA"/>
</dbReference>
<proteinExistence type="predicted"/>
<dbReference type="HOGENOM" id="CLU_093409_3_0_11"/>
<evidence type="ECO:0000313" key="1">
    <source>
        <dbReference type="EMBL" id="ACU70032.1"/>
    </source>
</evidence>
<dbReference type="RefSeq" id="WP_012785326.1">
    <property type="nucleotide sequence ID" value="NC_013131.1"/>
</dbReference>
<evidence type="ECO:0000313" key="2">
    <source>
        <dbReference type="Proteomes" id="UP000000851"/>
    </source>
</evidence>
<reference evidence="1 2" key="1">
    <citation type="journal article" date="2009" name="Stand. Genomic Sci.">
        <title>Complete genome sequence of Catenulispora acidiphila type strain (ID 139908).</title>
        <authorList>
            <person name="Copeland A."/>
            <person name="Lapidus A."/>
            <person name="Glavina Del Rio T."/>
            <person name="Nolan M."/>
            <person name="Lucas S."/>
            <person name="Chen F."/>
            <person name="Tice H."/>
            <person name="Cheng J.F."/>
            <person name="Bruce D."/>
            <person name="Goodwin L."/>
            <person name="Pitluck S."/>
            <person name="Mikhailova N."/>
            <person name="Pati A."/>
            <person name="Ivanova N."/>
            <person name="Mavromatis K."/>
            <person name="Chen A."/>
            <person name="Palaniappan K."/>
            <person name="Chain P."/>
            <person name="Land M."/>
            <person name="Hauser L."/>
            <person name="Chang Y.J."/>
            <person name="Jeffries C.D."/>
            <person name="Chertkov O."/>
            <person name="Brettin T."/>
            <person name="Detter J.C."/>
            <person name="Han C."/>
            <person name="Ali Z."/>
            <person name="Tindall B.J."/>
            <person name="Goker M."/>
            <person name="Bristow J."/>
            <person name="Eisen J.A."/>
            <person name="Markowitz V."/>
            <person name="Hugenholtz P."/>
            <person name="Kyrpides N.C."/>
            <person name="Klenk H.P."/>
        </authorList>
    </citation>
    <scope>NUCLEOTIDE SEQUENCE [LARGE SCALE GENOMIC DNA]</scope>
    <source>
        <strain evidence="2">DSM 44928 / JCM 14897 / NBRC 102108 / NRRL B-24433 / ID139908</strain>
    </source>
</reference>
<dbReference type="Proteomes" id="UP000000851">
    <property type="component" value="Chromosome"/>
</dbReference>
<dbReference type="AlphaFoldDB" id="C7Q5T5"/>
<dbReference type="STRING" id="479433.Caci_1106"/>
<organism evidence="1 2">
    <name type="scientific">Catenulispora acidiphila (strain DSM 44928 / JCM 14897 / NBRC 102108 / NRRL B-24433 / ID139908)</name>
    <dbReference type="NCBI Taxonomy" id="479433"/>
    <lineage>
        <taxon>Bacteria</taxon>
        <taxon>Bacillati</taxon>
        <taxon>Actinomycetota</taxon>
        <taxon>Actinomycetes</taxon>
        <taxon>Catenulisporales</taxon>
        <taxon>Catenulisporaceae</taxon>
        <taxon>Catenulispora</taxon>
    </lineage>
</organism>
<sequence length="172" mass="17935">MGKKDPLPPGTTIIEGTDGSISFDDQYVTITHTWLSNAGRGEARFPLGAIAGVNVKNGMVLAAVTVVVPGGGIPRKGKDPFTVNGCVKTDAAAFRDLLLAARASVDAVPALEPQAPLIDQAPVVPEASNLVEQLQQLAALRTQGMLSDEEFGIAKAKLLGTSPPEDDVPQPW</sequence>